<keyword evidence="3" id="KW-0378">Hydrolase</keyword>
<evidence type="ECO:0000313" key="3">
    <source>
        <dbReference type="EMBL" id="MEK0082901.1"/>
    </source>
</evidence>
<keyword evidence="1" id="KW-0472">Membrane</keyword>
<comment type="caution">
    <text evidence="3">The sequence shown here is derived from an EMBL/GenBank/DDBJ whole genome shotgun (WGS) entry which is preliminary data.</text>
</comment>
<accession>A0ABU8XPE3</accession>
<proteinExistence type="predicted"/>
<keyword evidence="3" id="KW-0540">Nuclease</keyword>
<protein>
    <submittedName>
        <fullName evidence="3">Endonuclease/exonuclease/phosphatase family protein</fullName>
    </submittedName>
</protein>
<dbReference type="SUPFAM" id="SSF56219">
    <property type="entry name" value="DNase I-like"/>
    <property type="match status" value="1"/>
</dbReference>
<keyword evidence="1" id="KW-1133">Transmembrane helix</keyword>
<dbReference type="EMBL" id="JBBLZC010000005">
    <property type="protein sequence ID" value="MEK0082901.1"/>
    <property type="molecule type" value="Genomic_DNA"/>
</dbReference>
<evidence type="ECO:0000313" key="4">
    <source>
        <dbReference type="Proteomes" id="UP001375743"/>
    </source>
</evidence>
<keyword evidence="4" id="KW-1185">Reference proteome</keyword>
<dbReference type="GO" id="GO:0004519">
    <property type="term" value="F:endonuclease activity"/>
    <property type="evidence" value="ECO:0007669"/>
    <property type="project" value="UniProtKB-KW"/>
</dbReference>
<dbReference type="Proteomes" id="UP001375743">
    <property type="component" value="Unassembled WGS sequence"/>
</dbReference>
<sequence length="361" mass="40757">MELGATVVAAACRVLAAFCVAVTALPLLPLKAWWVRCWDFPRQQIAVLGAIATVGLLLLHDTPWNLDLPLLLALLGALAYQLILILPYTPLWPYQGLATEGSVDERSLRLVIVNVLMSNRESDGLDRTLEETDPDLVLAIEADGWWVERLGDRLPGHPYRVLHPLDNTYGIALFSRLELLHPEVRFLLDPEIPSIRTRVRLPSGEDVLLIGVHPEPPSPTESETSLPRDAELVLVGREVAKEPKPVIVAGDLNDVAWSHTSRLFRRLSRLIDPRIGRGFCNSFHARWWWLRWPLDHVFYSPDFLLRDLRRLPAFGSDHFPILIELEYYPRAADIQNVADADHVDQREASTTVAEALSERTD</sequence>
<dbReference type="InterPro" id="IPR005135">
    <property type="entry name" value="Endo/exonuclease/phosphatase"/>
</dbReference>
<dbReference type="Gene3D" id="3.60.10.10">
    <property type="entry name" value="Endonuclease/exonuclease/phosphatase"/>
    <property type="match status" value="1"/>
</dbReference>
<name>A0ABU8XPE3_9PROT</name>
<dbReference type="InterPro" id="IPR036691">
    <property type="entry name" value="Endo/exonu/phosph_ase_sf"/>
</dbReference>
<dbReference type="Pfam" id="PF03372">
    <property type="entry name" value="Exo_endo_phos"/>
    <property type="match status" value="1"/>
</dbReference>
<gene>
    <name evidence="3" type="ORF">U1T56_07050</name>
</gene>
<evidence type="ECO:0000259" key="2">
    <source>
        <dbReference type="Pfam" id="PF03372"/>
    </source>
</evidence>
<keyword evidence="1" id="KW-0812">Transmembrane</keyword>
<feature type="domain" description="Endonuclease/exonuclease/phosphatase" evidence="2">
    <location>
        <begin position="114"/>
        <end position="318"/>
    </location>
</feature>
<feature type="transmembrane region" description="Helical" evidence="1">
    <location>
        <begin position="40"/>
        <end position="59"/>
    </location>
</feature>
<feature type="transmembrane region" description="Helical" evidence="1">
    <location>
        <begin position="71"/>
        <end position="92"/>
    </location>
</feature>
<organism evidence="3 4">
    <name type="scientific">Benzoatithermus flavus</name>
    <dbReference type="NCBI Taxonomy" id="3108223"/>
    <lineage>
        <taxon>Bacteria</taxon>
        <taxon>Pseudomonadati</taxon>
        <taxon>Pseudomonadota</taxon>
        <taxon>Alphaproteobacteria</taxon>
        <taxon>Geminicoccales</taxon>
        <taxon>Geminicoccaceae</taxon>
        <taxon>Benzoatithermus</taxon>
    </lineage>
</organism>
<evidence type="ECO:0000256" key="1">
    <source>
        <dbReference type="SAM" id="Phobius"/>
    </source>
</evidence>
<dbReference type="RefSeq" id="WP_418158751.1">
    <property type="nucleotide sequence ID" value="NZ_JBBLZC010000005.1"/>
</dbReference>
<keyword evidence="3" id="KW-0255">Endonuclease</keyword>
<reference evidence="3 4" key="1">
    <citation type="submission" date="2024-01" db="EMBL/GenBank/DDBJ databases">
        <title>Multi-omics insights into the function and evolution of sodium benzoate biodegradation pathways in Benzoatithermus flavus gen. nov., sp. nov. from hot spring.</title>
        <authorList>
            <person name="Hu C.-J."/>
            <person name="Li W.-J."/>
        </authorList>
    </citation>
    <scope>NUCLEOTIDE SEQUENCE [LARGE SCALE GENOMIC DNA]</scope>
    <source>
        <strain evidence="3 4">SYSU G07066</strain>
    </source>
</reference>